<organism evidence="3 4">
    <name type="scientific">Prochlorococcus marinus (strain MIT 9303)</name>
    <dbReference type="NCBI Taxonomy" id="59922"/>
    <lineage>
        <taxon>Bacteria</taxon>
        <taxon>Bacillati</taxon>
        <taxon>Cyanobacteriota</taxon>
        <taxon>Cyanophyceae</taxon>
        <taxon>Synechococcales</taxon>
        <taxon>Prochlorococcaceae</taxon>
        <taxon>Prochlorococcus</taxon>
    </lineage>
</organism>
<dbReference type="BioCyc" id="PMAR59922:G1G80-1111-MONOMER"/>
<dbReference type="InterPro" id="IPR016032">
    <property type="entry name" value="Sig_transdc_resp-reg_C-effctor"/>
</dbReference>
<dbReference type="PANTHER" id="PTHR43214">
    <property type="entry name" value="TWO-COMPONENT RESPONSE REGULATOR"/>
    <property type="match status" value="1"/>
</dbReference>
<dbReference type="CDD" id="cd06170">
    <property type="entry name" value="LuxR_C_like"/>
    <property type="match status" value="1"/>
</dbReference>
<dbReference type="PANTHER" id="PTHR43214:SF43">
    <property type="entry name" value="TWO-COMPONENT RESPONSE REGULATOR"/>
    <property type="match status" value="1"/>
</dbReference>
<dbReference type="SUPFAM" id="SSF46894">
    <property type="entry name" value="C-terminal effector domain of the bipartite response regulators"/>
    <property type="match status" value="1"/>
</dbReference>
<name>A2C966_PROM3</name>
<evidence type="ECO:0000313" key="3">
    <source>
        <dbReference type="EMBL" id="ABM78026.1"/>
    </source>
</evidence>
<dbReference type="Pfam" id="PF00196">
    <property type="entry name" value="GerE"/>
    <property type="match status" value="1"/>
</dbReference>
<proteinExistence type="predicted"/>
<gene>
    <name evidence="3" type="ordered locus">P9303_12791</name>
</gene>
<dbReference type="InterPro" id="IPR039420">
    <property type="entry name" value="WalR-like"/>
</dbReference>
<dbReference type="KEGG" id="pmf:P9303_12791"/>
<dbReference type="EMBL" id="CP000554">
    <property type="protein sequence ID" value="ABM78026.1"/>
    <property type="molecule type" value="Genomic_DNA"/>
</dbReference>
<dbReference type="AlphaFoldDB" id="A2C966"/>
<reference evidence="3 4" key="1">
    <citation type="journal article" date="2007" name="PLoS Genet.">
        <title>Patterns and implications of gene gain and loss in the evolution of Prochlorococcus.</title>
        <authorList>
            <person name="Kettler G.C."/>
            <person name="Martiny A.C."/>
            <person name="Huang K."/>
            <person name="Zucker J."/>
            <person name="Coleman M.L."/>
            <person name="Rodrigue S."/>
            <person name="Chen F."/>
            <person name="Lapidus A."/>
            <person name="Ferriera S."/>
            <person name="Johnson J."/>
            <person name="Steglich C."/>
            <person name="Church G.M."/>
            <person name="Richardson P."/>
            <person name="Chisholm S.W."/>
        </authorList>
    </citation>
    <scope>NUCLEOTIDE SEQUENCE [LARGE SCALE GENOMIC DNA]</scope>
    <source>
        <strain evidence="3 4">MIT 9303</strain>
    </source>
</reference>
<dbReference type="HOGENOM" id="CLU_000445_90_0_3"/>
<protein>
    <recommendedName>
        <fullName evidence="2">HTH luxR-type domain-containing protein</fullName>
    </recommendedName>
</protein>
<dbReference type="GO" id="GO:0006355">
    <property type="term" value="P:regulation of DNA-templated transcription"/>
    <property type="evidence" value="ECO:0007669"/>
    <property type="project" value="InterPro"/>
</dbReference>
<dbReference type="SMART" id="SM00421">
    <property type="entry name" value="HTH_LUXR"/>
    <property type="match status" value="1"/>
</dbReference>
<dbReference type="Proteomes" id="UP000002274">
    <property type="component" value="Chromosome"/>
</dbReference>
<keyword evidence="1" id="KW-0238">DNA-binding</keyword>
<dbReference type="PRINTS" id="PR00038">
    <property type="entry name" value="HTHLUXR"/>
</dbReference>
<sequence length="233" mass="25183">MEFNHHSEALETARRKCREALAGKTSVACMGDRLALNSFCLVKPIYDSIAAASTTQAEGIQAIGKHRPDILFTSDDLEQGYGIDLVKEAKLACAEIKALIFLRRETKEVVDEALDAGADGVIFVSSVGSGNGDFIQSLLTTLKGGIYYPADVRELARDTKQPNDAPVIDCQLTERELEVLNAIVGGLSNKEISESLFVSSETVKSNVSTIISKLGVRVRTQAAVFAIRHRIVG</sequence>
<evidence type="ECO:0000259" key="2">
    <source>
        <dbReference type="PROSITE" id="PS50043"/>
    </source>
</evidence>
<evidence type="ECO:0000256" key="1">
    <source>
        <dbReference type="ARBA" id="ARBA00023125"/>
    </source>
</evidence>
<feature type="domain" description="HTH luxR-type" evidence="2">
    <location>
        <begin position="165"/>
        <end position="230"/>
    </location>
</feature>
<dbReference type="STRING" id="59922.P9303_12791"/>
<dbReference type="Gene3D" id="3.40.50.2300">
    <property type="match status" value="1"/>
</dbReference>
<accession>A2C966</accession>
<dbReference type="GO" id="GO:0003677">
    <property type="term" value="F:DNA binding"/>
    <property type="evidence" value="ECO:0007669"/>
    <property type="project" value="UniProtKB-KW"/>
</dbReference>
<dbReference type="PROSITE" id="PS50043">
    <property type="entry name" value="HTH_LUXR_2"/>
    <property type="match status" value="1"/>
</dbReference>
<dbReference type="InterPro" id="IPR000792">
    <property type="entry name" value="Tscrpt_reg_LuxR_C"/>
</dbReference>
<evidence type="ECO:0000313" key="4">
    <source>
        <dbReference type="Proteomes" id="UP000002274"/>
    </source>
</evidence>